<dbReference type="GeneID" id="81461940"/>
<reference evidence="2" key="2">
    <citation type="journal article" date="2023" name="IMA Fungus">
        <title>Comparative genomic study of the Penicillium genus elucidates a diverse pangenome and 15 lateral gene transfer events.</title>
        <authorList>
            <person name="Petersen C."/>
            <person name="Sorensen T."/>
            <person name="Nielsen M.R."/>
            <person name="Sondergaard T.E."/>
            <person name="Sorensen J.L."/>
            <person name="Fitzpatrick D.A."/>
            <person name="Frisvad J.C."/>
            <person name="Nielsen K.L."/>
        </authorList>
    </citation>
    <scope>NUCLEOTIDE SEQUENCE</scope>
    <source>
        <strain evidence="2">IBT 3081</strain>
    </source>
</reference>
<accession>A0A9W9S6N7</accession>
<feature type="compositionally biased region" description="Polar residues" evidence="1">
    <location>
        <begin position="411"/>
        <end position="442"/>
    </location>
</feature>
<organism evidence="2 3">
    <name type="scientific">Penicillium concentricum</name>
    <dbReference type="NCBI Taxonomy" id="293559"/>
    <lineage>
        <taxon>Eukaryota</taxon>
        <taxon>Fungi</taxon>
        <taxon>Dikarya</taxon>
        <taxon>Ascomycota</taxon>
        <taxon>Pezizomycotina</taxon>
        <taxon>Eurotiomycetes</taxon>
        <taxon>Eurotiomycetidae</taxon>
        <taxon>Eurotiales</taxon>
        <taxon>Aspergillaceae</taxon>
        <taxon>Penicillium</taxon>
    </lineage>
</organism>
<feature type="compositionally biased region" description="Polar residues" evidence="1">
    <location>
        <begin position="193"/>
        <end position="239"/>
    </location>
</feature>
<dbReference type="Proteomes" id="UP001147752">
    <property type="component" value="Unassembled WGS sequence"/>
</dbReference>
<protein>
    <submittedName>
        <fullName evidence="2">Chromo domain/shadow</fullName>
    </submittedName>
</protein>
<gene>
    <name evidence="2" type="ORF">N7517_005027</name>
</gene>
<feature type="compositionally biased region" description="Basic and acidic residues" evidence="1">
    <location>
        <begin position="279"/>
        <end position="290"/>
    </location>
</feature>
<reference evidence="2" key="1">
    <citation type="submission" date="2022-12" db="EMBL/GenBank/DDBJ databases">
        <authorList>
            <person name="Petersen C."/>
        </authorList>
    </citation>
    <scope>NUCLEOTIDE SEQUENCE</scope>
    <source>
        <strain evidence="2">IBT 3081</strain>
    </source>
</reference>
<dbReference type="OrthoDB" id="1918685at2759"/>
<feature type="compositionally biased region" description="Low complexity" evidence="1">
    <location>
        <begin position="18"/>
        <end position="27"/>
    </location>
</feature>
<comment type="caution">
    <text evidence="2">The sequence shown here is derived from an EMBL/GenBank/DDBJ whole genome shotgun (WGS) entry which is preliminary data.</text>
</comment>
<feature type="compositionally biased region" description="Low complexity" evidence="1">
    <location>
        <begin position="389"/>
        <end position="400"/>
    </location>
</feature>
<feature type="region of interest" description="Disordered" evidence="1">
    <location>
        <begin position="1272"/>
        <end position="1331"/>
    </location>
</feature>
<evidence type="ECO:0000313" key="3">
    <source>
        <dbReference type="Proteomes" id="UP001147752"/>
    </source>
</evidence>
<feature type="region of interest" description="Disordered" evidence="1">
    <location>
        <begin position="866"/>
        <end position="919"/>
    </location>
</feature>
<keyword evidence="3" id="KW-1185">Reference proteome</keyword>
<feature type="compositionally biased region" description="Basic residues" evidence="1">
    <location>
        <begin position="117"/>
        <end position="138"/>
    </location>
</feature>
<name>A0A9W9S6N7_9EURO</name>
<feature type="region of interest" description="Disordered" evidence="1">
    <location>
        <begin position="1"/>
        <end position="29"/>
    </location>
</feature>
<feature type="region of interest" description="Disordered" evidence="1">
    <location>
        <begin position="389"/>
        <end position="652"/>
    </location>
</feature>
<evidence type="ECO:0000256" key="1">
    <source>
        <dbReference type="SAM" id="MobiDB-lite"/>
    </source>
</evidence>
<proteinExistence type="predicted"/>
<feature type="compositionally biased region" description="Polar residues" evidence="1">
    <location>
        <begin position="485"/>
        <end position="519"/>
    </location>
</feature>
<feature type="compositionally biased region" description="Low complexity" evidence="1">
    <location>
        <begin position="866"/>
        <end position="878"/>
    </location>
</feature>
<feature type="compositionally biased region" description="Polar residues" evidence="1">
    <location>
        <begin position="323"/>
        <end position="333"/>
    </location>
</feature>
<feature type="compositionally biased region" description="Low complexity" evidence="1">
    <location>
        <begin position="1288"/>
        <end position="1299"/>
    </location>
</feature>
<dbReference type="RefSeq" id="XP_056579007.1">
    <property type="nucleotide sequence ID" value="XM_056722757.1"/>
</dbReference>
<feature type="compositionally biased region" description="Polar residues" evidence="1">
    <location>
        <begin position="638"/>
        <end position="652"/>
    </location>
</feature>
<feature type="compositionally biased region" description="Basic and acidic residues" evidence="1">
    <location>
        <begin position="536"/>
        <end position="562"/>
    </location>
</feature>
<feature type="compositionally biased region" description="Basic residues" evidence="1">
    <location>
        <begin position="587"/>
        <end position="616"/>
    </location>
</feature>
<dbReference type="EMBL" id="JAPZBT010000002">
    <property type="protein sequence ID" value="KAJ5373021.1"/>
    <property type="molecule type" value="Genomic_DNA"/>
</dbReference>
<feature type="compositionally biased region" description="Polar residues" evidence="1">
    <location>
        <begin position="1300"/>
        <end position="1324"/>
    </location>
</feature>
<sequence length="1331" mass="146194">MASDSEMNNAFDESGVGDADSLASTAASEEETEYLVNDIHAERRFFVEPDSEDDEGIFITQYLVEWAGQVQLGAEGNVHFGRDSRWLGREKKQIAEGKVTPFDLKSWEKHTALLENKKKKRKEERRRKREQRARKKSLPRAGSSRLANPDVVDFHEPEAGIASHRSSRLSVDSTASALFVPSETPPPSKKVTSRQSQQQIAPPGSAISSAQATQKDPLKSTTLSAQTPTTLSQLPNSRFAQLAKKSTAKQKAPVRQKSPPQVPRPILSSFGTGPGAKRAYRDNKWGERAPDLSQMELMKPSEFAPRMNIGSTTSVVGPSVTSLKSPEAQNQPAPENPVSLPDRLKPGTGQISDKAVEQPKKPIVLAPSSVMAPPVPRSSNLGFTTSVSSSAVLPAPSAPSNLERPVGPVDSTISISSPATQSNPVPQANLIQPGDSANSIVSIVSPPGEAPLKNPAGRSTSALTAFSPASYPPSQVNIDRPAGPSVSTSSVFPSAILSGTRTEATSMKSARLTGSNLTPFSPAIPTKPRAMVGLDRPTENRDSQESRETIRGWDSYRPDSSRKPNTIMADTYRPSELSRRPSPSRRSPLRRRSPPSRRSRSRSPLRRRSPSRRSRSPGRAPRSSFRDASGSYAPRSPSPNYSQLASRSSNSMGLNENLSAKAEALAPTESGAGASGQPRAFIATQIPKMPARMAWPPIRLKIGQYWCFKGEALIHVFVGPNRRPLGAFRLCGIRSQVQQSLILANKMNTHQVEVWFKHLCTVRDYERLCESSEMNSVLSTGWIEGFSDTSKNLFDLAEDLRKDDLIAIHYPMGNRDSAGIVWVVWSRGSQEFKFPRPNDEVPPDVPLLIAARTMLAPIKVLGAAGSSLPSGRPSGLLPDTSSLRLEPSADDGLESGSPRQSNFHDMRMSGSLQPRKMPAPAIQSFSPASELKDNLIGANPPQAKIADQADQAGHQTVEEFLKKTLKINVEELATIEEGGKPSKAGIFYLHFPSGNEEVQEELQLLKAHLLEYHEKIVLTSDNPGDWEKFVQNSRQGVAIFHESFVRYDTLQPPLNSVLPTHSFNYWIVRIRRPLELVDPRFCSPSDHHLRIFPYGGVILLTEDVLTDLKGVAVTLQWIRNANRNKRKSWTLMFPPRILEWIERRLDDENHSQDHGLLLLIRTLIIKNNVMDPRTALFDEASLQPNSKSNVIAPSINEYEKVERDADHLIEFFAGWSLINIPRFRNFIAVTSLNAPAARWDKWGHVTVMQGGFRHFFKRFKVDSVGLMTYLSGSGGSSSKPRPSTGQVATPSSATTPQTPNWASHNANASIPATFTGSPNDNGTNKYPAPYK</sequence>
<feature type="compositionally biased region" description="Low complexity" evidence="1">
    <location>
        <begin position="310"/>
        <end position="322"/>
    </location>
</feature>
<feature type="region of interest" description="Disordered" evidence="1">
    <location>
        <begin position="113"/>
        <end position="377"/>
    </location>
</feature>
<evidence type="ECO:0000313" key="2">
    <source>
        <dbReference type="EMBL" id="KAJ5373021.1"/>
    </source>
</evidence>